<dbReference type="AlphaFoldDB" id="A0A9W9KIT8"/>
<dbReference type="InterPro" id="IPR008030">
    <property type="entry name" value="NmrA-like"/>
</dbReference>
<name>A0A9W9KIT8_9EURO</name>
<dbReference type="GO" id="GO:0016491">
    <property type="term" value="F:oxidoreductase activity"/>
    <property type="evidence" value="ECO:0007669"/>
    <property type="project" value="UniProtKB-KW"/>
</dbReference>
<dbReference type="Pfam" id="PF05368">
    <property type="entry name" value="NmrA"/>
    <property type="match status" value="1"/>
</dbReference>
<dbReference type="SUPFAM" id="SSF51735">
    <property type="entry name" value="NAD(P)-binding Rossmann-fold domains"/>
    <property type="match status" value="1"/>
</dbReference>
<keyword evidence="6" id="KW-1185">Reference proteome</keyword>
<sequence length="301" mass="33753">MLVAIAGSGDMARYLTEELSGHGHEVVILSRSIKPYFQDLPGVSQVVIDYSVPSIVQAIQGCKVMISTILDYSMTFVEVHQALIDACKQSDSCKRFVPSEFGGNLETHPEQPGFYFRTREPVRNMLRVQSELEWTLVSVGWLVDYLVPAKNRYLKDIGPAFPIDLADRKIIIPGTGKEPINVTCARDLAKALVRLLEIQKWETYTYISGEQTTWNDVANLVIEKYSGFSVSHIGRAEIQKDIAEGGDQGIIAEYQLFSLIGASSFDQAKVKNQEEKYFKGLHFRSPREIIEAVESDDQIVV</sequence>
<comment type="caution">
    <text evidence="5">The sequence shown here is derived from an EMBL/GenBank/DDBJ whole genome shotgun (WGS) entry which is preliminary data.</text>
</comment>
<evidence type="ECO:0000313" key="6">
    <source>
        <dbReference type="Proteomes" id="UP001149165"/>
    </source>
</evidence>
<dbReference type="EMBL" id="JAPQKH010000003">
    <property type="protein sequence ID" value="KAJ5108239.1"/>
    <property type="molecule type" value="Genomic_DNA"/>
</dbReference>
<dbReference type="InterPro" id="IPR051609">
    <property type="entry name" value="NmrA/Isoflavone_reductase-like"/>
</dbReference>
<feature type="domain" description="NmrA-like" evidence="4">
    <location>
        <begin position="4"/>
        <end position="274"/>
    </location>
</feature>
<evidence type="ECO:0000259" key="4">
    <source>
        <dbReference type="Pfam" id="PF05368"/>
    </source>
</evidence>
<dbReference type="InterPro" id="IPR036291">
    <property type="entry name" value="NAD(P)-bd_dom_sf"/>
</dbReference>
<dbReference type="Proteomes" id="UP001149165">
    <property type="component" value="Unassembled WGS sequence"/>
</dbReference>
<reference evidence="5" key="2">
    <citation type="journal article" date="2023" name="IMA Fungus">
        <title>Comparative genomic study of the Penicillium genus elucidates a diverse pangenome and 15 lateral gene transfer events.</title>
        <authorList>
            <person name="Petersen C."/>
            <person name="Sorensen T."/>
            <person name="Nielsen M.R."/>
            <person name="Sondergaard T.E."/>
            <person name="Sorensen J.L."/>
            <person name="Fitzpatrick D.A."/>
            <person name="Frisvad J.C."/>
            <person name="Nielsen K.L."/>
        </authorList>
    </citation>
    <scope>NUCLEOTIDE SEQUENCE</scope>
    <source>
        <strain evidence="5">IBT 30069</strain>
    </source>
</reference>
<dbReference type="PANTHER" id="PTHR47706">
    <property type="entry name" value="NMRA-LIKE FAMILY PROTEIN"/>
    <property type="match status" value="1"/>
</dbReference>
<dbReference type="OrthoDB" id="419598at2759"/>
<reference evidence="5" key="1">
    <citation type="submission" date="2022-11" db="EMBL/GenBank/DDBJ databases">
        <authorList>
            <person name="Petersen C."/>
        </authorList>
    </citation>
    <scope>NUCLEOTIDE SEQUENCE</scope>
    <source>
        <strain evidence="5">IBT 30069</strain>
    </source>
</reference>
<evidence type="ECO:0000256" key="3">
    <source>
        <dbReference type="ARBA" id="ARBA00023002"/>
    </source>
</evidence>
<keyword evidence="2" id="KW-0521">NADP</keyword>
<protein>
    <recommendedName>
        <fullName evidence="4">NmrA-like domain-containing protein</fullName>
    </recommendedName>
</protein>
<organism evidence="5 6">
    <name type="scientific">Penicillium angulare</name>
    <dbReference type="NCBI Taxonomy" id="116970"/>
    <lineage>
        <taxon>Eukaryota</taxon>
        <taxon>Fungi</taxon>
        <taxon>Dikarya</taxon>
        <taxon>Ascomycota</taxon>
        <taxon>Pezizomycotina</taxon>
        <taxon>Eurotiomycetes</taxon>
        <taxon>Eurotiomycetidae</taxon>
        <taxon>Eurotiales</taxon>
        <taxon>Aspergillaceae</taxon>
        <taxon>Penicillium</taxon>
    </lineage>
</organism>
<evidence type="ECO:0000313" key="5">
    <source>
        <dbReference type="EMBL" id="KAJ5108239.1"/>
    </source>
</evidence>
<dbReference type="Gene3D" id="3.40.50.720">
    <property type="entry name" value="NAD(P)-binding Rossmann-like Domain"/>
    <property type="match status" value="1"/>
</dbReference>
<keyword evidence="3" id="KW-0560">Oxidoreductase</keyword>
<proteinExistence type="inferred from homology"/>
<comment type="similarity">
    <text evidence="1">Belongs to the NmrA-type oxidoreductase family. Isoflavone reductase subfamily.</text>
</comment>
<gene>
    <name evidence="5" type="ORF">N7456_004914</name>
</gene>
<accession>A0A9W9KIT8</accession>
<evidence type="ECO:0000256" key="2">
    <source>
        <dbReference type="ARBA" id="ARBA00022857"/>
    </source>
</evidence>
<dbReference type="Gene3D" id="3.90.25.10">
    <property type="entry name" value="UDP-galactose 4-epimerase, domain 1"/>
    <property type="match status" value="1"/>
</dbReference>
<evidence type="ECO:0000256" key="1">
    <source>
        <dbReference type="ARBA" id="ARBA00005725"/>
    </source>
</evidence>
<dbReference type="PANTHER" id="PTHR47706:SF4">
    <property type="entry name" value="NMRA-LIKE DOMAIN-CONTAINING PROTEIN"/>
    <property type="match status" value="1"/>
</dbReference>